<keyword evidence="3" id="KW-0436">Ligase</keyword>
<reference evidence="9" key="1">
    <citation type="journal article" date="2014" name="Front. Microbiol.">
        <title>High frequency of phylogenetically diverse reductive dehalogenase-homologous genes in deep subseafloor sedimentary metagenomes.</title>
        <authorList>
            <person name="Kawai M."/>
            <person name="Futagami T."/>
            <person name="Toyoda A."/>
            <person name="Takaki Y."/>
            <person name="Nishi S."/>
            <person name="Hori S."/>
            <person name="Arai W."/>
            <person name="Tsubouchi T."/>
            <person name="Morono Y."/>
            <person name="Uchiyama I."/>
            <person name="Ito T."/>
            <person name="Fujiyama A."/>
            <person name="Inagaki F."/>
            <person name="Takami H."/>
        </authorList>
    </citation>
    <scope>NUCLEOTIDE SEQUENCE</scope>
    <source>
        <strain evidence="9">Expedition CK06-06</strain>
    </source>
</reference>
<evidence type="ECO:0000256" key="4">
    <source>
        <dbReference type="ARBA" id="ARBA00022741"/>
    </source>
</evidence>
<dbReference type="AlphaFoldDB" id="X1HZR8"/>
<dbReference type="EC" id="6.1.1.4" evidence="2"/>
<dbReference type="Gene3D" id="3.40.50.620">
    <property type="entry name" value="HUPs"/>
    <property type="match status" value="1"/>
</dbReference>
<dbReference type="PANTHER" id="PTHR43740">
    <property type="entry name" value="LEUCYL-TRNA SYNTHETASE"/>
    <property type="match status" value="1"/>
</dbReference>
<accession>X1HZR8</accession>
<evidence type="ECO:0000313" key="9">
    <source>
        <dbReference type="EMBL" id="GAH59339.1"/>
    </source>
</evidence>
<keyword evidence="5" id="KW-0067">ATP-binding</keyword>
<dbReference type="SUPFAM" id="SSF52374">
    <property type="entry name" value="Nucleotidylyl transferase"/>
    <property type="match status" value="1"/>
</dbReference>
<gene>
    <name evidence="9" type="ORF">S03H2_38844</name>
</gene>
<protein>
    <recommendedName>
        <fullName evidence="2">leucine--tRNA ligase</fullName>
        <ecNumber evidence="2">6.1.1.4</ecNumber>
    </recommendedName>
</protein>
<evidence type="ECO:0000259" key="8">
    <source>
        <dbReference type="Pfam" id="PF00133"/>
    </source>
</evidence>
<evidence type="ECO:0000256" key="3">
    <source>
        <dbReference type="ARBA" id="ARBA00022598"/>
    </source>
</evidence>
<dbReference type="EMBL" id="BARU01023975">
    <property type="protein sequence ID" value="GAH59339.1"/>
    <property type="molecule type" value="Genomic_DNA"/>
</dbReference>
<dbReference type="InterPro" id="IPR002302">
    <property type="entry name" value="Leu-tRNA-ligase"/>
</dbReference>
<dbReference type="GO" id="GO:0004823">
    <property type="term" value="F:leucine-tRNA ligase activity"/>
    <property type="evidence" value="ECO:0007669"/>
    <property type="project" value="UniProtKB-EC"/>
</dbReference>
<keyword evidence="6" id="KW-0648">Protein biosynthesis</keyword>
<dbReference type="GO" id="GO:0006429">
    <property type="term" value="P:leucyl-tRNA aminoacylation"/>
    <property type="evidence" value="ECO:0007669"/>
    <property type="project" value="InterPro"/>
</dbReference>
<evidence type="ECO:0000256" key="2">
    <source>
        <dbReference type="ARBA" id="ARBA00013164"/>
    </source>
</evidence>
<organism evidence="9">
    <name type="scientific">marine sediment metagenome</name>
    <dbReference type="NCBI Taxonomy" id="412755"/>
    <lineage>
        <taxon>unclassified sequences</taxon>
        <taxon>metagenomes</taxon>
        <taxon>ecological metagenomes</taxon>
    </lineage>
</organism>
<dbReference type="Pfam" id="PF00133">
    <property type="entry name" value="tRNA-synt_1"/>
    <property type="match status" value="1"/>
</dbReference>
<comment type="similarity">
    <text evidence="1">Belongs to the class-I aminoacyl-tRNA synthetase family.</text>
</comment>
<dbReference type="GO" id="GO:0005524">
    <property type="term" value="F:ATP binding"/>
    <property type="evidence" value="ECO:0007669"/>
    <property type="project" value="UniProtKB-KW"/>
</dbReference>
<evidence type="ECO:0000256" key="5">
    <source>
        <dbReference type="ARBA" id="ARBA00022840"/>
    </source>
</evidence>
<dbReference type="InterPro" id="IPR014729">
    <property type="entry name" value="Rossmann-like_a/b/a_fold"/>
</dbReference>
<evidence type="ECO:0000256" key="6">
    <source>
        <dbReference type="ARBA" id="ARBA00022917"/>
    </source>
</evidence>
<keyword evidence="4" id="KW-0547">Nucleotide-binding</keyword>
<evidence type="ECO:0000256" key="7">
    <source>
        <dbReference type="ARBA" id="ARBA00023146"/>
    </source>
</evidence>
<dbReference type="InterPro" id="IPR002300">
    <property type="entry name" value="aa-tRNA-synth_Ia"/>
</dbReference>
<feature type="domain" description="Aminoacyl-tRNA synthetase class Ia" evidence="8">
    <location>
        <begin position="12"/>
        <end position="89"/>
    </location>
</feature>
<comment type="caution">
    <text evidence="9">The sequence shown here is derived from an EMBL/GenBank/DDBJ whole genome shotgun (WGS) entry which is preliminary data.</text>
</comment>
<dbReference type="GO" id="GO:0005829">
    <property type="term" value="C:cytosol"/>
    <property type="evidence" value="ECO:0007669"/>
    <property type="project" value="TreeGrafter"/>
</dbReference>
<dbReference type="InterPro" id="IPR001412">
    <property type="entry name" value="aa-tRNA-synth_I_CS"/>
</dbReference>
<dbReference type="PANTHER" id="PTHR43740:SF2">
    <property type="entry name" value="LEUCINE--TRNA LIGASE, MITOCHONDRIAL"/>
    <property type="match status" value="1"/>
</dbReference>
<proteinExistence type="inferred from homology"/>
<sequence length="105" mass="12056">MDAYDPKRIEAKWQAWWDEHGTFQTDGLAPRAEKFYCLTMFPYPSGMLHVGHGRNYIMGDVVTRYKMMRGCEVLSPMGWDAFGLPAENAAIKAKVLPKTWVDQNI</sequence>
<evidence type="ECO:0000256" key="1">
    <source>
        <dbReference type="ARBA" id="ARBA00005594"/>
    </source>
</evidence>
<keyword evidence="7" id="KW-0030">Aminoacyl-tRNA synthetase</keyword>
<feature type="non-terminal residue" evidence="9">
    <location>
        <position position="105"/>
    </location>
</feature>
<name>X1HZR8_9ZZZZ</name>
<dbReference type="PROSITE" id="PS00178">
    <property type="entry name" value="AA_TRNA_LIGASE_I"/>
    <property type="match status" value="1"/>
</dbReference>